<dbReference type="EMBL" id="BAABJP010000008">
    <property type="protein sequence ID" value="GAA5152959.1"/>
    <property type="molecule type" value="Genomic_DNA"/>
</dbReference>
<comment type="similarity">
    <text evidence="1 2">Belongs to the cytochrome P450 family.</text>
</comment>
<comment type="caution">
    <text evidence="3">The sequence shown here is derived from an EMBL/GenBank/DDBJ whole genome shotgun (WGS) entry which is preliminary data.</text>
</comment>
<keyword evidence="2" id="KW-0349">Heme</keyword>
<keyword evidence="2" id="KW-0560">Oxidoreductase</keyword>
<gene>
    <name evidence="3" type="ORF">GCM10023321_22450</name>
</gene>
<sequence>MTALDPAVLEEPWEFFRGLRDHAPAFEVPGMNAYLVTRYEDVSRIVLDPQTFSSELEFGTGLSFLPATPEKEAALAEGGYRWVPTLGFTDPPVHRRVRTAVQKGFSVRRVRQLEGVVQRLCDEIMDGLDPTGVIDYAQQVALQLPVMVIGESLGVAREDRARFNGWSDAVLARLGEQVTEEQDLELIGQYVDAERYFEAQIAQRRERRTDDLLSDLVQAQRDAEDPIADEELMSIVSFLPVAGSRTSAGLIGTTMHHLLAHPEDLAGARADDAFLDAVIEETLRMQSPIQAWFRRTTREVELGGVTIPANTRLLVAFASANRDERRFGCPGDFRAGRENIKEHLAFGRGPHLCPGATLARAETRIATRTFLRRFPEVRPAPGERPRFHPNLVHRMLDTLPVVVTPR</sequence>
<dbReference type="PROSITE" id="PS00086">
    <property type="entry name" value="CYTOCHROME_P450"/>
    <property type="match status" value="1"/>
</dbReference>
<dbReference type="PANTHER" id="PTHR46696">
    <property type="entry name" value="P450, PUTATIVE (EUROFUNG)-RELATED"/>
    <property type="match status" value="1"/>
</dbReference>
<dbReference type="InterPro" id="IPR036396">
    <property type="entry name" value="Cyt_P450_sf"/>
</dbReference>
<keyword evidence="4" id="KW-1185">Reference proteome</keyword>
<dbReference type="Pfam" id="PF00067">
    <property type="entry name" value="p450"/>
    <property type="match status" value="1"/>
</dbReference>
<keyword evidence="2" id="KW-0408">Iron</keyword>
<dbReference type="RefSeq" id="WP_185061981.1">
    <property type="nucleotide sequence ID" value="NZ_BAABJP010000008.1"/>
</dbReference>
<dbReference type="InterPro" id="IPR002397">
    <property type="entry name" value="Cyt_P450_B"/>
</dbReference>
<proteinExistence type="inferred from homology"/>
<dbReference type="Gene3D" id="1.10.630.10">
    <property type="entry name" value="Cytochrome P450"/>
    <property type="match status" value="1"/>
</dbReference>
<accession>A0ABP9PY35</accession>
<organism evidence="3 4">
    <name type="scientific">Pseudonocardia eucalypti</name>
    <dbReference type="NCBI Taxonomy" id="648755"/>
    <lineage>
        <taxon>Bacteria</taxon>
        <taxon>Bacillati</taxon>
        <taxon>Actinomycetota</taxon>
        <taxon>Actinomycetes</taxon>
        <taxon>Pseudonocardiales</taxon>
        <taxon>Pseudonocardiaceae</taxon>
        <taxon>Pseudonocardia</taxon>
    </lineage>
</organism>
<dbReference type="SUPFAM" id="SSF48264">
    <property type="entry name" value="Cytochrome P450"/>
    <property type="match status" value="1"/>
</dbReference>
<protein>
    <submittedName>
        <fullName evidence="3">Cytochrome P450</fullName>
    </submittedName>
</protein>
<evidence type="ECO:0000256" key="1">
    <source>
        <dbReference type="ARBA" id="ARBA00010617"/>
    </source>
</evidence>
<evidence type="ECO:0000256" key="2">
    <source>
        <dbReference type="RuleBase" id="RU000461"/>
    </source>
</evidence>
<evidence type="ECO:0000313" key="4">
    <source>
        <dbReference type="Proteomes" id="UP001428817"/>
    </source>
</evidence>
<keyword evidence="2" id="KW-0503">Monooxygenase</keyword>
<dbReference type="PRINTS" id="PR00359">
    <property type="entry name" value="BP450"/>
</dbReference>
<name>A0ABP9PY35_9PSEU</name>
<dbReference type="InterPro" id="IPR001128">
    <property type="entry name" value="Cyt_P450"/>
</dbReference>
<dbReference type="Proteomes" id="UP001428817">
    <property type="component" value="Unassembled WGS sequence"/>
</dbReference>
<evidence type="ECO:0000313" key="3">
    <source>
        <dbReference type="EMBL" id="GAA5152959.1"/>
    </source>
</evidence>
<keyword evidence="2" id="KW-0479">Metal-binding</keyword>
<dbReference type="PANTHER" id="PTHR46696:SF4">
    <property type="entry name" value="BIOTIN BIOSYNTHESIS CYTOCHROME P450"/>
    <property type="match status" value="1"/>
</dbReference>
<dbReference type="InterPro" id="IPR017972">
    <property type="entry name" value="Cyt_P450_CS"/>
</dbReference>
<dbReference type="PRINTS" id="PR00385">
    <property type="entry name" value="P450"/>
</dbReference>
<reference evidence="4" key="1">
    <citation type="journal article" date="2019" name="Int. J. Syst. Evol. Microbiol.">
        <title>The Global Catalogue of Microorganisms (GCM) 10K type strain sequencing project: providing services to taxonomists for standard genome sequencing and annotation.</title>
        <authorList>
            <consortium name="The Broad Institute Genomics Platform"/>
            <consortium name="The Broad Institute Genome Sequencing Center for Infectious Disease"/>
            <person name="Wu L."/>
            <person name="Ma J."/>
        </authorList>
    </citation>
    <scope>NUCLEOTIDE SEQUENCE [LARGE SCALE GENOMIC DNA]</scope>
    <source>
        <strain evidence="4">JCM 18303</strain>
    </source>
</reference>